<accession>A0A8S5PPP2</accession>
<dbReference type="EMBL" id="BK015482">
    <property type="protein sequence ID" value="DAE09070.1"/>
    <property type="molecule type" value="Genomic_DNA"/>
</dbReference>
<name>A0A8S5PPP2_9CAUD</name>
<organism evidence="1">
    <name type="scientific">Myoviridae sp. ctEg02</name>
    <dbReference type="NCBI Taxonomy" id="2825061"/>
    <lineage>
        <taxon>Viruses</taxon>
        <taxon>Duplodnaviria</taxon>
        <taxon>Heunggongvirae</taxon>
        <taxon>Uroviricota</taxon>
        <taxon>Caudoviricetes</taxon>
    </lineage>
</organism>
<reference evidence="1" key="1">
    <citation type="journal article" date="2021" name="Proc. Natl. Acad. Sci. U.S.A.">
        <title>A Catalog of Tens of Thousands of Viruses from Human Metagenomes Reveals Hidden Associations with Chronic Diseases.</title>
        <authorList>
            <person name="Tisza M.J."/>
            <person name="Buck C.B."/>
        </authorList>
    </citation>
    <scope>NUCLEOTIDE SEQUENCE</scope>
    <source>
        <strain evidence="1">CtEg02</strain>
    </source>
</reference>
<protein>
    <submittedName>
        <fullName evidence="1">Uncharacterized protein</fullName>
    </submittedName>
</protein>
<proteinExistence type="predicted"/>
<evidence type="ECO:0000313" key="1">
    <source>
        <dbReference type="EMBL" id="DAE09070.1"/>
    </source>
</evidence>
<sequence length="45" mass="5195">MCRMGARPGGDWPRRVLALNHRSPDTRRAFSLVLGLRNEFQNRGE</sequence>